<comment type="caution">
    <text evidence="1">The sequence shown here is derived from an EMBL/GenBank/DDBJ whole genome shotgun (WGS) entry which is preliminary data.</text>
</comment>
<dbReference type="AlphaFoldDB" id="A0A073BCH0"/>
<dbReference type="Proteomes" id="UP000031419">
    <property type="component" value="Unassembled WGS sequence"/>
</dbReference>
<evidence type="ECO:0000313" key="1">
    <source>
        <dbReference type="EMBL" id="KEI45474.1"/>
    </source>
</evidence>
<proteinExistence type="predicted"/>
<dbReference type="STRING" id="28042.GU90_03255"/>
<protein>
    <submittedName>
        <fullName evidence="1">Uncharacterized protein</fullName>
    </submittedName>
</protein>
<gene>
    <name evidence="1" type="ORF">GU90_03255</name>
</gene>
<accession>A0A073BCH0</accession>
<keyword evidence="2" id="KW-1185">Reference proteome</keyword>
<reference evidence="1 2" key="1">
    <citation type="submission" date="2014-06" db="EMBL/GenBank/DDBJ databases">
        <title>Saccharopolyspora rectivirgula DSM-43113 Genome sequencing.</title>
        <authorList>
            <person name="Barrera C."/>
            <person name="Millon L."/>
            <person name="Rognon B."/>
            <person name="Zaugg C."/>
            <person name="Monod M."/>
        </authorList>
    </citation>
    <scope>NUCLEOTIDE SEQUENCE [LARGE SCALE GENOMIC DNA]</scope>
    <source>
        <strain evidence="1 2">DSM 43113</strain>
    </source>
</reference>
<sequence length="103" mass="10976">MPLAGSVGLRVRGGAGPGVGWLRRLPLWIGILPLSGGMLLFGEGWRPFRLAVLKLVSDCRVCLEWCSPHRVSAGAVFRHPVRGHAAGGAANELILLRFTAAQP</sequence>
<evidence type="ECO:0000313" key="2">
    <source>
        <dbReference type="Proteomes" id="UP000031419"/>
    </source>
</evidence>
<name>A0A073BCH0_9PSEU</name>
<organism evidence="1 2">
    <name type="scientific">Saccharopolyspora rectivirgula</name>
    <dbReference type="NCBI Taxonomy" id="28042"/>
    <lineage>
        <taxon>Bacteria</taxon>
        <taxon>Bacillati</taxon>
        <taxon>Actinomycetota</taxon>
        <taxon>Actinomycetes</taxon>
        <taxon>Pseudonocardiales</taxon>
        <taxon>Pseudonocardiaceae</taxon>
        <taxon>Saccharopolyspora</taxon>
    </lineage>
</organism>
<dbReference type="EMBL" id="JNVU01000012">
    <property type="protein sequence ID" value="KEI45474.1"/>
    <property type="molecule type" value="Genomic_DNA"/>
</dbReference>